<keyword evidence="5" id="KW-0393">Immunoglobulin domain</keyword>
<evidence type="ECO:0000313" key="9">
    <source>
        <dbReference type="Proteomes" id="UP000663864"/>
    </source>
</evidence>
<evidence type="ECO:0000259" key="7">
    <source>
        <dbReference type="PROSITE" id="PS50835"/>
    </source>
</evidence>
<evidence type="ECO:0000256" key="4">
    <source>
        <dbReference type="ARBA" id="ARBA00023180"/>
    </source>
</evidence>
<dbReference type="InterPro" id="IPR013098">
    <property type="entry name" value="Ig_I-set"/>
</dbReference>
<feature type="domain" description="Ig-like" evidence="7">
    <location>
        <begin position="13"/>
        <end position="115"/>
    </location>
</feature>
<dbReference type="PANTHER" id="PTHR11640:SF164">
    <property type="entry name" value="MAM DOMAIN-CONTAINING GLYCOSYLPHOSPHATIDYLINOSITOL ANCHOR PROTEIN 1"/>
    <property type="match status" value="1"/>
</dbReference>
<feature type="chain" id="PRO_5032697597" description="Ig-like domain-containing protein" evidence="6">
    <location>
        <begin position="18"/>
        <end position="400"/>
    </location>
</feature>
<comment type="subcellular location">
    <subcellularLocation>
        <location evidence="1">Membrane</location>
        <topology evidence="1">Single-pass type I membrane protein</topology>
    </subcellularLocation>
</comment>
<evidence type="ECO:0000256" key="2">
    <source>
        <dbReference type="ARBA" id="ARBA00023136"/>
    </source>
</evidence>
<feature type="domain" description="Ig-like" evidence="7">
    <location>
        <begin position="231"/>
        <end position="321"/>
    </location>
</feature>
<accession>A0A814GLS1</accession>
<dbReference type="Proteomes" id="UP000663864">
    <property type="component" value="Unassembled WGS sequence"/>
</dbReference>
<dbReference type="InterPro" id="IPR013783">
    <property type="entry name" value="Ig-like_fold"/>
</dbReference>
<dbReference type="SMART" id="SM00408">
    <property type="entry name" value="IGc2"/>
    <property type="match status" value="3"/>
</dbReference>
<dbReference type="CDD" id="cd00099">
    <property type="entry name" value="IgV"/>
    <property type="match status" value="1"/>
</dbReference>
<dbReference type="Pfam" id="PF07679">
    <property type="entry name" value="I-set"/>
    <property type="match status" value="1"/>
</dbReference>
<dbReference type="EMBL" id="CAJNOT010000485">
    <property type="protein sequence ID" value="CAF0997958.1"/>
    <property type="molecule type" value="Genomic_DNA"/>
</dbReference>
<comment type="caution">
    <text evidence="8">The sequence shown here is derived from an EMBL/GenBank/DDBJ whole genome shotgun (WGS) entry which is preliminary data.</text>
</comment>
<feature type="domain" description="Ig-like" evidence="7">
    <location>
        <begin position="132"/>
        <end position="220"/>
    </location>
</feature>
<dbReference type="GO" id="GO:0005911">
    <property type="term" value="C:cell-cell junction"/>
    <property type="evidence" value="ECO:0007669"/>
    <property type="project" value="TreeGrafter"/>
</dbReference>
<dbReference type="InterPro" id="IPR007110">
    <property type="entry name" value="Ig-like_dom"/>
</dbReference>
<keyword evidence="3" id="KW-1015">Disulfide bond</keyword>
<dbReference type="InterPro" id="IPR003598">
    <property type="entry name" value="Ig_sub2"/>
</dbReference>
<dbReference type="PROSITE" id="PS50835">
    <property type="entry name" value="IG_LIKE"/>
    <property type="match status" value="3"/>
</dbReference>
<dbReference type="InterPro" id="IPR051275">
    <property type="entry name" value="Cell_adhesion_signaling"/>
</dbReference>
<evidence type="ECO:0000256" key="1">
    <source>
        <dbReference type="ARBA" id="ARBA00004479"/>
    </source>
</evidence>
<keyword evidence="6" id="KW-0732">Signal</keyword>
<dbReference type="GO" id="GO:0005886">
    <property type="term" value="C:plasma membrane"/>
    <property type="evidence" value="ECO:0007669"/>
    <property type="project" value="TreeGrafter"/>
</dbReference>
<name>A0A814GLS1_9BILA</name>
<evidence type="ECO:0000313" key="8">
    <source>
        <dbReference type="EMBL" id="CAF0997958.1"/>
    </source>
</evidence>
<keyword evidence="2" id="KW-0472">Membrane</keyword>
<protein>
    <recommendedName>
        <fullName evidence="7">Ig-like domain-containing protein</fullName>
    </recommendedName>
</protein>
<evidence type="ECO:0000256" key="3">
    <source>
        <dbReference type="ARBA" id="ARBA00023157"/>
    </source>
</evidence>
<dbReference type="GO" id="GO:0050839">
    <property type="term" value="F:cell adhesion molecule binding"/>
    <property type="evidence" value="ECO:0007669"/>
    <property type="project" value="TreeGrafter"/>
</dbReference>
<dbReference type="SUPFAM" id="SSF48726">
    <property type="entry name" value="Immunoglobulin"/>
    <property type="match status" value="3"/>
</dbReference>
<dbReference type="Pfam" id="PF07686">
    <property type="entry name" value="V-set"/>
    <property type="match status" value="1"/>
</dbReference>
<dbReference type="GO" id="GO:0098609">
    <property type="term" value="P:cell-cell adhesion"/>
    <property type="evidence" value="ECO:0007669"/>
    <property type="project" value="TreeGrafter"/>
</dbReference>
<proteinExistence type="predicted"/>
<dbReference type="PANTHER" id="PTHR11640">
    <property type="entry name" value="NEPHRIN"/>
    <property type="match status" value="1"/>
</dbReference>
<dbReference type="Gene3D" id="2.60.40.10">
    <property type="entry name" value="Immunoglobulins"/>
    <property type="match status" value="3"/>
</dbReference>
<evidence type="ECO:0000256" key="6">
    <source>
        <dbReference type="SAM" id="SignalP"/>
    </source>
</evidence>
<keyword evidence="4" id="KW-0325">Glycoprotein</keyword>
<dbReference type="InterPro" id="IPR013106">
    <property type="entry name" value="Ig_V-set"/>
</dbReference>
<sequence length="400" mass="45929">MDWWYLLISIFIASVTANISHVQTLDVQENERVRLQCTLTSTKDAEEVMWMRIRPPHNPDILTYRDSVVYTPDRIGLEQRRLSSSMNTNGTLIDTYFFTLIISRPTIDDEGRYICGRGRTVFAEYDLFIIVPTQFVDDTNFIQRRTVIEGSTLRLSCSALGRPMPSITWFYRTHNDKLVSLSNGTVCQAKTCELHLGNYTRYDPKVIECIADNEKSTRISKVFHMDVYYPPKITTNVRTLIGSRNIDVFLECSSDANPIPSIIWLDDNRQEIYDYHLYSIKAKNQSSLLSFSVFSNEYSNVLYYCRSNNSIGTVEKLVDISSFIHIDSNSNDKSTTMRMLTISSSKKQKIVKSNHSRSKSSTTVTTTTISSNSSISFYSNMFFLIFIICNILKNTIYCTV</sequence>
<organism evidence="8 9">
    <name type="scientific">Rotaria sordida</name>
    <dbReference type="NCBI Taxonomy" id="392033"/>
    <lineage>
        <taxon>Eukaryota</taxon>
        <taxon>Metazoa</taxon>
        <taxon>Spiralia</taxon>
        <taxon>Gnathifera</taxon>
        <taxon>Rotifera</taxon>
        <taxon>Eurotatoria</taxon>
        <taxon>Bdelloidea</taxon>
        <taxon>Philodinida</taxon>
        <taxon>Philodinidae</taxon>
        <taxon>Rotaria</taxon>
    </lineage>
</organism>
<dbReference type="InterPro" id="IPR036179">
    <property type="entry name" value="Ig-like_dom_sf"/>
</dbReference>
<feature type="signal peptide" evidence="6">
    <location>
        <begin position="1"/>
        <end position="17"/>
    </location>
</feature>
<dbReference type="InterPro" id="IPR003599">
    <property type="entry name" value="Ig_sub"/>
</dbReference>
<evidence type="ECO:0000256" key="5">
    <source>
        <dbReference type="ARBA" id="ARBA00023319"/>
    </source>
</evidence>
<gene>
    <name evidence="8" type="ORF">ZHD862_LOCUS12373</name>
</gene>
<dbReference type="AlphaFoldDB" id="A0A814GLS1"/>
<reference evidence="8" key="1">
    <citation type="submission" date="2021-02" db="EMBL/GenBank/DDBJ databases">
        <authorList>
            <person name="Nowell W R."/>
        </authorList>
    </citation>
    <scope>NUCLEOTIDE SEQUENCE</scope>
</reference>
<dbReference type="SMART" id="SM00409">
    <property type="entry name" value="IG"/>
    <property type="match status" value="2"/>
</dbReference>